<dbReference type="RefSeq" id="WP_043193502.1">
    <property type="nucleotide sequence ID" value="NZ_CP009533.1"/>
</dbReference>
<dbReference type="Pfam" id="PF07102">
    <property type="entry name" value="YbcO"/>
    <property type="match status" value="1"/>
</dbReference>
<dbReference type="KEGG" id="prh:LT40_08815"/>
<dbReference type="STRING" id="216142.LT40_08815"/>
<dbReference type="HOGENOM" id="CLU_155134_1_0_6"/>
<organism evidence="1 2">
    <name type="scientific">Pseudomonas rhizosphaerae</name>
    <dbReference type="NCBI Taxonomy" id="216142"/>
    <lineage>
        <taxon>Bacteria</taxon>
        <taxon>Pseudomonadati</taxon>
        <taxon>Pseudomonadota</taxon>
        <taxon>Gammaproteobacteria</taxon>
        <taxon>Pseudomonadales</taxon>
        <taxon>Pseudomonadaceae</taxon>
        <taxon>Pseudomonas</taxon>
    </lineage>
</organism>
<proteinExistence type="predicted"/>
<keyword evidence="2" id="KW-1185">Reference proteome</keyword>
<name>A0A089YPI8_9PSED</name>
<dbReference type="Gene3D" id="3.30.50.20">
    <property type="entry name" value="prophage-derive protein ybcO"/>
    <property type="match status" value="1"/>
</dbReference>
<gene>
    <name evidence="1" type="ORF">LT40_08815</name>
</gene>
<dbReference type="InterPro" id="IPR010774">
    <property type="entry name" value="YbcO"/>
</dbReference>
<dbReference type="OrthoDB" id="7068425at2"/>
<reference evidence="1 2" key="1">
    <citation type="journal article" date="2015" name="J. Biotechnol.">
        <title>Complete genome sequence of Pseudomonas rhizosphaerae IH5T (=DSM 16299T), a phosphate-solubilizing rhizobacterium for bacterial biofertilizer.</title>
        <authorList>
            <person name="Kwak Y."/>
            <person name="Jung B.K."/>
            <person name="Shin J.H."/>
        </authorList>
    </citation>
    <scope>NUCLEOTIDE SEQUENCE [LARGE SCALE GENOMIC DNA]</scope>
    <source>
        <strain evidence="1">DSM 16299</strain>
    </source>
</reference>
<evidence type="ECO:0000313" key="1">
    <source>
        <dbReference type="EMBL" id="AIS17494.1"/>
    </source>
</evidence>
<sequence>MRQTKLTKAACGRDCQVRVPGVCNGNPETTVLAHYRLAGTSGMGCKPNDFQGAWACSACHDYVDGRGSSRRRDDREESRLLHAEGVMRTQDILIREGKVAS</sequence>
<dbReference type="Proteomes" id="UP000029499">
    <property type="component" value="Chromosome"/>
</dbReference>
<accession>A0A089YPI8</accession>
<dbReference type="EMBL" id="CP009533">
    <property type="protein sequence ID" value="AIS17494.1"/>
    <property type="molecule type" value="Genomic_DNA"/>
</dbReference>
<protein>
    <submittedName>
        <fullName evidence="1">Phage protein</fullName>
    </submittedName>
</protein>
<evidence type="ECO:0000313" key="2">
    <source>
        <dbReference type="Proteomes" id="UP000029499"/>
    </source>
</evidence>
<dbReference type="AlphaFoldDB" id="A0A089YPI8"/>